<dbReference type="Proteomes" id="UP001470230">
    <property type="component" value="Unassembled WGS sequence"/>
</dbReference>
<dbReference type="Pfam" id="PF07714">
    <property type="entry name" value="PK_Tyr_Ser-Thr"/>
    <property type="match status" value="1"/>
</dbReference>
<evidence type="ECO:0000313" key="3">
    <source>
        <dbReference type="Proteomes" id="UP001470230"/>
    </source>
</evidence>
<dbReference type="SUPFAM" id="SSF56112">
    <property type="entry name" value="Protein kinase-like (PK-like)"/>
    <property type="match status" value="1"/>
</dbReference>
<accession>A0ABR2GVG9</accession>
<protein>
    <recommendedName>
        <fullName evidence="1">Protein kinase domain-containing protein</fullName>
    </recommendedName>
</protein>
<organism evidence="2 3">
    <name type="scientific">Tritrichomonas musculus</name>
    <dbReference type="NCBI Taxonomy" id="1915356"/>
    <lineage>
        <taxon>Eukaryota</taxon>
        <taxon>Metamonada</taxon>
        <taxon>Parabasalia</taxon>
        <taxon>Tritrichomonadida</taxon>
        <taxon>Tritrichomonadidae</taxon>
        <taxon>Tritrichomonas</taxon>
    </lineage>
</organism>
<evidence type="ECO:0000313" key="2">
    <source>
        <dbReference type="EMBL" id="KAK8837919.1"/>
    </source>
</evidence>
<dbReference type="Gene3D" id="1.10.510.10">
    <property type="entry name" value="Transferase(Phosphotransferase) domain 1"/>
    <property type="match status" value="1"/>
</dbReference>
<comment type="caution">
    <text evidence="2">The sequence shown here is derived from an EMBL/GenBank/DDBJ whole genome shotgun (WGS) entry which is preliminary data.</text>
</comment>
<dbReference type="InterPro" id="IPR000719">
    <property type="entry name" value="Prot_kinase_dom"/>
</dbReference>
<proteinExistence type="predicted"/>
<feature type="domain" description="Protein kinase" evidence="1">
    <location>
        <begin position="251"/>
        <end position="487"/>
    </location>
</feature>
<gene>
    <name evidence="2" type="ORF">M9Y10_035860</name>
</gene>
<reference evidence="2 3" key="1">
    <citation type="submission" date="2024-04" db="EMBL/GenBank/DDBJ databases">
        <title>Tritrichomonas musculus Genome.</title>
        <authorList>
            <person name="Alves-Ferreira E."/>
            <person name="Grigg M."/>
            <person name="Lorenzi H."/>
            <person name="Galac M."/>
        </authorList>
    </citation>
    <scope>NUCLEOTIDE SEQUENCE [LARGE SCALE GENOMIC DNA]</scope>
    <source>
        <strain evidence="2 3">EAF2021</strain>
    </source>
</reference>
<evidence type="ECO:0000259" key="1">
    <source>
        <dbReference type="PROSITE" id="PS50011"/>
    </source>
</evidence>
<sequence>MQTITFILNGHRFQLPSSRKILNKIPEGKEEIYSSLFNNHEYSINSSVRDEVFQSYLDNWQNDTDPQINSDNILEYYQLSQELGVFSDYILQPKYKPLLFSNLLSTDKDILFDRSGIERSISLHLDDYISKHESELFKIRITSLFNIFYHKHRYLEDHQKAYYFIIRISEKVDKNFYSLMESLDVDDFEDESEKLFSFIDKDKHLGFYPKNADKFLIRKYWSLEQKSDRICEDHDLLKEMFKSPHQNIKIFDTKEIGNQNHFDNKIEIDNKQYSKICVPFKYFECIENVHRIIQNIDKLSAHPHINILKIIGICFDENGPYFIKEYFERNLFWLIKKKKISNVEKVTIIYQIAEGLSHLNDLNIFIQALNPYKILLDSHQIVKISEYDYVFPTSNDPQMGYLDFLAPNSFDDYGSPKCDVFSFGNIVYFILTGGDNPSNNKFNDLKNIKINDFSYEFLRCCWEEDPEDRPTFGQILEQLKISHYGFFDLNESEIRKVEDFVKNHKKSIQESKK</sequence>
<dbReference type="InterPro" id="IPR011009">
    <property type="entry name" value="Kinase-like_dom_sf"/>
</dbReference>
<dbReference type="PROSITE" id="PS50011">
    <property type="entry name" value="PROTEIN_KINASE_DOM"/>
    <property type="match status" value="1"/>
</dbReference>
<dbReference type="PANTHER" id="PTHR23257">
    <property type="entry name" value="SERINE-THREONINE PROTEIN KINASE"/>
    <property type="match status" value="1"/>
</dbReference>
<keyword evidence="3" id="KW-1185">Reference proteome</keyword>
<name>A0ABR2GVG9_9EUKA</name>
<dbReference type="EMBL" id="JAPFFF010000057">
    <property type="protein sequence ID" value="KAK8837919.1"/>
    <property type="molecule type" value="Genomic_DNA"/>
</dbReference>
<dbReference type="InterPro" id="IPR050167">
    <property type="entry name" value="Ser_Thr_protein_kinase"/>
</dbReference>
<dbReference type="InterPro" id="IPR001245">
    <property type="entry name" value="Ser-Thr/Tyr_kinase_cat_dom"/>
</dbReference>